<dbReference type="Proteomes" id="UP001142462">
    <property type="component" value="Unassembled WGS sequence"/>
</dbReference>
<feature type="transmembrane region" description="Helical" evidence="1">
    <location>
        <begin position="88"/>
        <end position="108"/>
    </location>
</feature>
<accession>A0A9W6H5H0</accession>
<comment type="caution">
    <text evidence="2">The sequence shown here is derived from an EMBL/GenBank/DDBJ whole genome shotgun (WGS) entry which is preliminary data.</text>
</comment>
<keyword evidence="1" id="KW-1133">Transmembrane helix</keyword>
<feature type="transmembrane region" description="Helical" evidence="1">
    <location>
        <begin position="64"/>
        <end position="82"/>
    </location>
</feature>
<evidence type="ECO:0000313" key="2">
    <source>
        <dbReference type="EMBL" id="GLJ62435.1"/>
    </source>
</evidence>
<organism evidence="2 3">
    <name type="scientific">Microbacterium barkeri</name>
    <dbReference type="NCBI Taxonomy" id="33917"/>
    <lineage>
        <taxon>Bacteria</taxon>
        <taxon>Bacillati</taxon>
        <taxon>Actinomycetota</taxon>
        <taxon>Actinomycetes</taxon>
        <taxon>Micrococcales</taxon>
        <taxon>Microbacteriaceae</taxon>
        <taxon>Microbacterium</taxon>
    </lineage>
</organism>
<evidence type="ECO:0000313" key="3">
    <source>
        <dbReference type="Proteomes" id="UP001142462"/>
    </source>
</evidence>
<keyword evidence="1" id="KW-0812">Transmembrane</keyword>
<keyword evidence="1" id="KW-0472">Membrane</keyword>
<keyword evidence="3" id="KW-1185">Reference proteome</keyword>
<dbReference type="RefSeq" id="WP_271174129.1">
    <property type="nucleotide sequence ID" value="NZ_BSEJ01000013.1"/>
</dbReference>
<evidence type="ECO:0000256" key="1">
    <source>
        <dbReference type="SAM" id="Phobius"/>
    </source>
</evidence>
<protein>
    <submittedName>
        <fullName evidence="2">Uncharacterized protein</fullName>
    </submittedName>
</protein>
<dbReference type="EMBL" id="BSEJ01000013">
    <property type="protein sequence ID" value="GLJ62435.1"/>
    <property type="molecule type" value="Genomic_DNA"/>
</dbReference>
<feature type="transmembrane region" description="Helical" evidence="1">
    <location>
        <begin position="120"/>
        <end position="148"/>
    </location>
</feature>
<proteinExistence type="predicted"/>
<sequence>MTVVAGRRTPWLLRRWAALAGIVFGGALALAFARGFSNSAEVAQVLTAAGFVYLGAAALGRPSLAWPLFGVTFVLIGVGALVDGFNAFWALVVLAIALAVVGVVRGAIRPPWGLPLQAAAMAAIIGIALVVAALGQPWAGVLVGLGLLGHAVWDARHLRARRVVAPSMAEFCCALDALLGAAVIGMSVVA</sequence>
<reference evidence="2" key="1">
    <citation type="journal article" date="2014" name="Int. J. Syst. Evol. Microbiol.">
        <title>Complete genome sequence of Corynebacterium casei LMG S-19264T (=DSM 44701T), isolated from a smear-ripened cheese.</title>
        <authorList>
            <consortium name="US DOE Joint Genome Institute (JGI-PGF)"/>
            <person name="Walter F."/>
            <person name="Albersmeier A."/>
            <person name="Kalinowski J."/>
            <person name="Ruckert C."/>
        </authorList>
    </citation>
    <scope>NUCLEOTIDE SEQUENCE</scope>
    <source>
        <strain evidence="2">VKM Ac-1020</strain>
    </source>
</reference>
<gene>
    <name evidence="2" type="ORF">GCM10017576_25650</name>
</gene>
<name>A0A9W6H5H0_9MICO</name>
<feature type="transmembrane region" description="Helical" evidence="1">
    <location>
        <begin position="16"/>
        <end position="36"/>
    </location>
</feature>
<reference evidence="2" key="2">
    <citation type="submission" date="2023-01" db="EMBL/GenBank/DDBJ databases">
        <authorList>
            <person name="Sun Q."/>
            <person name="Evtushenko L."/>
        </authorList>
    </citation>
    <scope>NUCLEOTIDE SEQUENCE</scope>
    <source>
        <strain evidence="2">VKM Ac-1020</strain>
    </source>
</reference>
<dbReference type="AlphaFoldDB" id="A0A9W6H5H0"/>
<feature type="transmembrane region" description="Helical" evidence="1">
    <location>
        <begin position="168"/>
        <end position="189"/>
    </location>
</feature>